<evidence type="ECO:0000256" key="1">
    <source>
        <dbReference type="SAM" id="MobiDB-lite"/>
    </source>
</evidence>
<dbReference type="InterPro" id="IPR021109">
    <property type="entry name" value="Peptidase_aspartic_dom_sf"/>
</dbReference>
<accession>A0AAU7U5M4</accession>
<sequence length="317" mass="35249">MTRLPTRATPSATVKPRGRVGRSRGALMIRSWLTRLSPLHSAFFSSQRRLTPAELEHLRRGSQRLTFRGPVNLPLVGGPLLPLVEVHLNGRGPYRFLLDAGANVVSVHQRIADELNLRVVKRLRTRRVCQVEILDLGPACFQSALVVSEMRLDVDGILGFNLFREGLLTLDYPRQRFRWGPGALPITDDATLLTYELRERMPYVPVQVDGRTVWCNLDTGARPGLIVPLGSRHAWPVVAAPDSGPTLWNQHEGHIPTQRAQLSVPLRIGPVEIHHPEVLFSPALEDECLLGSGLLQAFTLTFDLAAQRVRIQAEPAG</sequence>
<gene>
    <name evidence="2" type="ORF">ABOD76_01850</name>
</gene>
<feature type="region of interest" description="Disordered" evidence="1">
    <location>
        <begin position="1"/>
        <end position="20"/>
    </location>
</feature>
<dbReference type="AlphaFoldDB" id="A0AAU7U5M4"/>
<dbReference type="RefSeq" id="WP_350241588.1">
    <property type="nucleotide sequence ID" value="NZ_CP158297.1"/>
</dbReference>
<name>A0AAU7U5M4_9DEIO</name>
<dbReference type="SUPFAM" id="SSF50630">
    <property type="entry name" value="Acid proteases"/>
    <property type="match status" value="2"/>
</dbReference>
<keyword evidence="2" id="KW-0614">Plasmid</keyword>
<protein>
    <recommendedName>
        <fullName evidence="3">Peptidase A2 domain-containing protein</fullName>
    </recommendedName>
</protein>
<proteinExistence type="predicted"/>
<evidence type="ECO:0008006" key="3">
    <source>
        <dbReference type="Google" id="ProtNLM"/>
    </source>
</evidence>
<dbReference type="EMBL" id="CP158297">
    <property type="protein sequence ID" value="XBV83820.1"/>
    <property type="molecule type" value="Genomic_DNA"/>
</dbReference>
<reference evidence="2" key="1">
    <citation type="submission" date="2024-06" db="EMBL/GenBank/DDBJ databases">
        <title>Draft Genome Sequence of Deinococcus sonorensis Type Strain KR-87, a Biofilm Producing Representative of the Genus Deinococcus.</title>
        <authorList>
            <person name="Boren L.S."/>
            <person name="Grosso R.A."/>
            <person name="Hugenberg-Cox A.N."/>
            <person name="Hill J.T.E."/>
            <person name="Albert C.M."/>
            <person name="Tuohy J.M."/>
        </authorList>
    </citation>
    <scope>NUCLEOTIDE SEQUENCE</scope>
    <source>
        <strain evidence="2">KR-87</strain>
        <plasmid evidence="2">pDson01</plasmid>
    </source>
</reference>
<evidence type="ECO:0000313" key="2">
    <source>
        <dbReference type="EMBL" id="XBV83820.1"/>
    </source>
</evidence>
<geneLocation type="plasmid" evidence="2">
    <name>pDson01</name>
</geneLocation>
<dbReference type="Gene3D" id="2.40.70.10">
    <property type="entry name" value="Acid Proteases"/>
    <property type="match status" value="2"/>
</dbReference>
<organism evidence="2">
    <name type="scientific">Deinococcus sonorensis KR-87</name>
    <dbReference type="NCBI Taxonomy" id="694439"/>
    <lineage>
        <taxon>Bacteria</taxon>
        <taxon>Thermotogati</taxon>
        <taxon>Deinococcota</taxon>
        <taxon>Deinococci</taxon>
        <taxon>Deinococcales</taxon>
        <taxon>Deinococcaceae</taxon>
        <taxon>Deinococcus</taxon>
    </lineage>
</organism>
<dbReference type="KEGG" id="dsc:ABOD76_01850"/>